<keyword evidence="2" id="KW-0813">Transport</keyword>
<dbReference type="OrthoDB" id="6859370at2"/>
<sequence>MSDLPTQPNRIILRADEAQAWADGFAFLQAAREQAEALRERALQEADQLCEQGYADGHRQGADAAAELLTQTHADVERYLAGLEGDLAKLALSVVRQLIEGLDDAERIARLTAKALKAFRDQQVLTLHVAPEQVAAVQANLDALVGSRSPTVTADPQLVGAQAMLASRSAVVDLGLDAQLEGLSKALHPSSRELSA</sequence>
<evidence type="ECO:0000313" key="8">
    <source>
        <dbReference type="EMBL" id="KJH82153.1"/>
    </source>
</evidence>
<evidence type="ECO:0000256" key="4">
    <source>
        <dbReference type="ARBA" id="ARBA00022927"/>
    </source>
</evidence>
<proteinExistence type="inferred from homology"/>
<reference evidence="8 9" key="1">
    <citation type="submission" date="2015-02" db="EMBL/GenBank/DDBJ databases">
        <title>Draft genome sequence of Pseudomonas stutzeri NT0128 isolated from wheat (Triticum turgidum) rhizosphere.</title>
        <authorList>
            <person name="Tovi N."/>
            <person name="Frenk S."/>
            <person name="Hadar Y."/>
            <person name="Minz D."/>
        </authorList>
    </citation>
    <scope>NUCLEOTIDE SEQUENCE [LARGE SCALE GENOMIC DNA]</scope>
    <source>
        <strain evidence="8 9">NT0128</strain>
    </source>
</reference>
<name>A0A0D9AMB4_STUST</name>
<evidence type="ECO:0000313" key="9">
    <source>
        <dbReference type="Proteomes" id="UP000032487"/>
    </source>
</evidence>
<dbReference type="PANTHER" id="PTHR34982">
    <property type="entry name" value="YOP PROTEINS TRANSLOCATION PROTEIN L"/>
    <property type="match status" value="1"/>
</dbReference>
<comment type="subcellular location">
    <subcellularLocation>
        <location evidence="1">Cytoplasm</location>
    </subcellularLocation>
</comment>
<dbReference type="Proteomes" id="UP000032487">
    <property type="component" value="Unassembled WGS sequence"/>
</dbReference>
<dbReference type="PANTHER" id="PTHR34982:SF1">
    <property type="entry name" value="FLAGELLAR ASSEMBLY PROTEIN FLIH"/>
    <property type="match status" value="1"/>
</dbReference>
<dbReference type="RefSeq" id="WP_045162145.1">
    <property type="nucleotide sequence ID" value="NZ_JYHV01000016.1"/>
</dbReference>
<keyword evidence="4" id="KW-0653">Protein transport</keyword>
<evidence type="ECO:0000256" key="2">
    <source>
        <dbReference type="ARBA" id="ARBA00022448"/>
    </source>
</evidence>
<dbReference type="AlphaFoldDB" id="A0A0D9AMB4"/>
<dbReference type="InterPro" id="IPR051472">
    <property type="entry name" value="T3SS_Stator/FliH"/>
</dbReference>
<evidence type="ECO:0000256" key="7">
    <source>
        <dbReference type="SAM" id="Coils"/>
    </source>
</evidence>
<comment type="similarity">
    <text evidence="5">Belongs to the SctL stator family.</text>
</comment>
<keyword evidence="3" id="KW-0963">Cytoplasm</keyword>
<feature type="coiled-coil region" evidence="7">
    <location>
        <begin position="25"/>
        <end position="52"/>
    </location>
</feature>
<organism evidence="8 9">
    <name type="scientific">Stutzerimonas stutzeri</name>
    <name type="common">Pseudomonas stutzeri</name>
    <dbReference type="NCBI Taxonomy" id="316"/>
    <lineage>
        <taxon>Bacteria</taxon>
        <taxon>Pseudomonadati</taxon>
        <taxon>Pseudomonadota</taxon>
        <taxon>Gammaproteobacteria</taxon>
        <taxon>Pseudomonadales</taxon>
        <taxon>Pseudomonadaceae</taxon>
        <taxon>Stutzerimonas</taxon>
    </lineage>
</organism>
<protein>
    <recommendedName>
        <fullName evidence="6">Type 3 secretion system stator protein</fullName>
    </recommendedName>
</protein>
<evidence type="ECO:0000256" key="6">
    <source>
        <dbReference type="ARBA" id="ARBA00040494"/>
    </source>
</evidence>
<dbReference type="Pfam" id="PF06635">
    <property type="entry name" value="T3SS_SCTL"/>
    <property type="match status" value="1"/>
</dbReference>
<keyword evidence="7" id="KW-0175">Coiled coil</keyword>
<dbReference type="NCBIfam" id="TIGR02499">
    <property type="entry name" value="HrpE_YscL_not"/>
    <property type="match status" value="1"/>
</dbReference>
<dbReference type="PATRIC" id="fig|316.101.peg.4572"/>
<dbReference type="GO" id="GO:0030254">
    <property type="term" value="P:protein secretion by the type III secretion system"/>
    <property type="evidence" value="ECO:0007669"/>
    <property type="project" value="InterPro"/>
</dbReference>
<dbReference type="InterPro" id="IPR012842">
    <property type="entry name" value="T3SS_SctL/SctL2"/>
</dbReference>
<dbReference type="EMBL" id="JYHV01000016">
    <property type="protein sequence ID" value="KJH82153.1"/>
    <property type="molecule type" value="Genomic_DNA"/>
</dbReference>
<dbReference type="InterPro" id="IPR010586">
    <property type="entry name" value="T3SS_stator_protein"/>
</dbReference>
<evidence type="ECO:0000256" key="3">
    <source>
        <dbReference type="ARBA" id="ARBA00022490"/>
    </source>
</evidence>
<evidence type="ECO:0000256" key="1">
    <source>
        <dbReference type="ARBA" id="ARBA00004496"/>
    </source>
</evidence>
<evidence type="ECO:0000256" key="5">
    <source>
        <dbReference type="ARBA" id="ARBA00024335"/>
    </source>
</evidence>
<dbReference type="GO" id="GO:0005829">
    <property type="term" value="C:cytosol"/>
    <property type="evidence" value="ECO:0007669"/>
    <property type="project" value="TreeGrafter"/>
</dbReference>
<accession>A0A0D9AMB4</accession>
<comment type="caution">
    <text evidence="8">The sequence shown here is derived from an EMBL/GenBank/DDBJ whole genome shotgun (WGS) entry which is preliminary data.</text>
</comment>
<gene>
    <name evidence="8" type="ORF">UF78_10495</name>
</gene>